<dbReference type="AlphaFoldDB" id="A0AAN7SA25"/>
<proteinExistence type="predicted"/>
<evidence type="ECO:0000256" key="1">
    <source>
        <dbReference type="SAM" id="MobiDB-lite"/>
    </source>
</evidence>
<name>A0AAN7SA25_MYCAM</name>
<sequence>MGGGTFKHQDTHLAKATGKTGKQVMNEDVKQYCPQCQPLDYTNRNWPPAGLRATDHNPLSPIVQPVFSPLQCPLI</sequence>
<organism evidence="2 3">
    <name type="scientific">Mycteria americana</name>
    <name type="common">Wood stork</name>
    <dbReference type="NCBI Taxonomy" id="33587"/>
    <lineage>
        <taxon>Eukaryota</taxon>
        <taxon>Metazoa</taxon>
        <taxon>Chordata</taxon>
        <taxon>Craniata</taxon>
        <taxon>Vertebrata</taxon>
        <taxon>Euteleostomi</taxon>
        <taxon>Archelosauria</taxon>
        <taxon>Archosauria</taxon>
        <taxon>Dinosauria</taxon>
        <taxon>Saurischia</taxon>
        <taxon>Theropoda</taxon>
        <taxon>Coelurosauria</taxon>
        <taxon>Aves</taxon>
        <taxon>Neognathae</taxon>
        <taxon>Neoaves</taxon>
        <taxon>Aequornithes</taxon>
        <taxon>Ciconiiformes</taxon>
        <taxon>Ciconiidae</taxon>
        <taxon>Mycteria</taxon>
    </lineage>
</organism>
<comment type="caution">
    <text evidence="2">The sequence shown here is derived from an EMBL/GenBank/DDBJ whole genome shotgun (WGS) entry which is preliminary data.</text>
</comment>
<keyword evidence="3" id="KW-1185">Reference proteome</keyword>
<gene>
    <name evidence="2" type="ORF">QYF61_021881</name>
</gene>
<evidence type="ECO:0000313" key="2">
    <source>
        <dbReference type="EMBL" id="KAK4832352.1"/>
    </source>
</evidence>
<evidence type="ECO:0000313" key="3">
    <source>
        <dbReference type="Proteomes" id="UP001333110"/>
    </source>
</evidence>
<accession>A0AAN7SA25</accession>
<dbReference type="EMBL" id="JAUNZN010000001">
    <property type="protein sequence ID" value="KAK4832352.1"/>
    <property type="molecule type" value="Genomic_DNA"/>
</dbReference>
<protein>
    <submittedName>
        <fullName evidence="2">Uncharacterized protein</fullName>
    </submittedName>
</protein>
<feature type="region of interest" description="Disordered" evidence="1">
    <location>
        <begin position="1"/>
        <end position="20"/>
    </location>
</feature>
<reference evidence="2 3" key="1">
    <citation type="journal article" date="2023" name="J. Hered.">
        <title>Chromosome-level genome of the wood stork (Mycteria americana) provides insight into avian chromosome evolution.</title>
        <authorList>
            <person name="Flamio R. Jr."/>
            <person name="Ramstad K.M."/>
        </authorList>
    </citation>
    <scope>NUCLEOTIDE SEQUENCE [LARGE SCALE GENOMIC DNA]</scope>
    <source>
        <strain evidence="2">JAX WOST 10</strain>
    </source>
</reference>
<dbReference type="Proteomes" id="UP001333110">
    <property type="component" value="Unassembled WGS sequence"/>
</dbReference>